<sequence length="59" mass="6239">MNTAELIVRISNTTHAIAEASAKGFLNNPKAAALATELKDMAEKLEELALAECVGRKLG</sequence>
<reference evidence="1 2" key="1">
    <citation type="submission" date="2019-09" db="EMBL/GenBank/DDBJ databases">
        <authorList>
            <person name="Depoorter E."/>
        </authorList>
    </citation>
    <scope>NUCLEOTIDE SEQUENCE [LARGE SCALE GENOMIC DNA]</scope>
    <source>
        <strain evidence="1 2">R-17378</strain>
    </source>
</reference>
<keyword evidence="2" id="KW-1185">Reference proteome</keyword>
<proteinExistence type="predicted"/>
<accession>A0ABY6XVM0</accession>
<comment type="caution">
    <text evidence="1">The sequence shown here is derived from an EMBL/GenBank/DDBJ whole genome shotgun (WGS) entry which is preliminary data.</text>
</comment>
<dbReference type="RefSeq" id="WP_174958598.1">
    <property type="nucleotide sequence ID" value="NZ_CABVQG010000016.1"/>
</dbReference>
<name>A0ABY6XVM0_9BURK</name>
<dbReference type="EMBL" id="CABVQG010000016">
    <property type="protein sequence ID" value="VWC90421.1"/>
    <property type="molecule type" value="Genomic_DNA"/>
</dbReference>
<evidence type="ECO:0000313" key="1">
    <source>
        <dbReference type="EMBL" id="VWC90421.1"/>
    </source>
</evidence>
<organism evidence="1 2">
    <name type="scientific">Burkholderia aenigmatica</name>
    <dbReference type="NCBI Taxonomy" id="2015348"/>
    <lineage>
        <taxon>Bacteria</taxon>
        <taxon>Pseudomonadati</taxon>
        <taxon>Pseudomonadota</taxon>
        <taxon>Betaproteobacteria</taxon>
        <taxon>Burkholderiales</taxon>
        <taxon>Burkholderiaceae</taxon>
        <taxon>Burkholderia</taxon>
        <taxon>Burkholderia cepacia complex</taxon>
    </lineage>
</organism>
<dbReference type="Proteomes" id="UP000494120">
    <property type="component" value="Unassembled WGS sequence"/>
</dbReference>
<evidence type="ECO:0000313" key="2">
    <source>
        <dbReference type="Proteomes" id="UP000494120"/>
    </source>
</evidence>
<protein>
    <submittedName>
        <fullName evidence="1">Uncharacterized protein</fullName>
    </submittedName>
</protein>
<gene>
    <name evidence="1" type="ORF">BLA17378_04530</name>
</gene>